<name>A0A1D2MAY9_ORCCI</name>
<keyword evidence="3" id="KW-1185">Reference proteome</keyword>
<dbReference type="InterPro" id="IPR024104">
    <property type="entry name" value="Tribbles/Ser_Thr_kinase_40"/>
</dbReference>
<dbReference type="EMBL" id="LJIJ01002145">
    <property type="protein sequence ID" value="ODM90143.1"/>
    <property type="molecule type" value="Genomic_DNA"/>
</dbReference>
<dbReference type="OrthoDB" id="410920at2759"/>
<dbReference type="SMART" id="SM00220">
    <property type="entry name" value="S_TKc"/>
    <property type="match status" value="1"/>
</dbReference>
<dbReference type="PROSITE" id="PS50011">
    <property type="entry name" value="PROTEIN_KINASE_DOM"/>
    <property type="match status" value="1"/>
</dbReference>
<dbReference type="Proteomes" id="UP000094527">
    <property type="component" value="Unassembled WGS sequence"/>
</dbReference>
<dbReference type="Pfam" id="PF00069">
    <property type="entry name" value="Pkinase"/>
    <property type="match status" value="1"/>
</dbReference>
<dbReference type="PANTHER" id="PTHR22961">
    <property type="entry name" value="SER/THR PROTEIN KINASE-TRB"/>
    <property type="match status" value="1"/>
</dbReference>
<dbReference type="SUPFAM" id="SSF56112">
    <property type="entry name" value="Protein kinase-like (PK-like)"/>
    <property type="match status" value="1"/>
</dbReference>
<accession>A0A1D2MAY9</accession>
<dbReference type="InterPro" id="IPR011009">
    <property type="entry name" value="Kinase-like_dom_sf"/>
</dbReference>
<dbReference type="PANTHER" id="PTHR22961:SF16">
    <property type="entry name" value="SERINE_THREONINE-PROTEIN KINASE 40"/>
    <property type="match status" value="1"/>
</dbReference>
<reference evidence="2 3" key="1">
    <citation type="journal article" date="2016" name="Genome Biol. Evol.">
        <title>Gene Family Evolution Reflects Adaptation to Soil Environmental Stressors in the Genome of the Collembolan Orchesella cincta.</title>
        <authorList>
            <person name="Faddeeva-Vakhrusheva A."/>
            <person name="Derks M.F."/>
            <person name="Anvar S.Y."/>
            <person name="Agamennone V."/>
            <person name="Suring W."/>
            <person name="Smit S."/>
            <person name="van Straalen N.M."/>
            <person name="Roelofs D."/>
        </authorList>
    </citation>
    <scope>NUCLEOTIDE SEQUENCE [LARGE SCALE GENOMIC DNA]</scope>
    <source>
        <tissue evidence="2">Mixed pool</tissue>
    </source>
</reference>
<dbReference type="InterPro" id="IPR000719">
    <property type="entry name" value="Prot_kinase_dom"/>
</dbReference>
<evidence type="ECO:0000313" key="3">
    <source>
        <dbReference type="Proteomes" id="UP000094527"/>
    </source>
</evidence>
<organism evidence="2 3">
    <name type="scientific">Orchesella cincta</name>
    <name type="common">Springtail</name>
    <name type="synonym">Podura cincta</name>
    <dbReference type="NCBI Taxonomy" id="48709"/>
    <lineage>
        <taxon>Eukaryota</taxon>
        <taxon>Metazoa</taxon>
        <taxon>Ecdysozoa</taxon>
        <taxon>Arthropoda</taxon>
        <taxon>Hexapoda</taxon>
        <taxon>Collembola</taxon>
        <taxon>Entomobryomorpha</taxon>
        <taxon>Entomobryoidea</taxon>
        <taxon>Orchesellidae</taxon>
        <taxon>Orchesellinae</taxon>
        <taxon>Orchesella</taxon>
    </lineage>
</organism>
<dbReference type="GO" id="GO:0005524">
    <property type="term" value="F:ATP binding"/>
    <property type="evidence" value="ECO:0007669"/>
    <property type="project" value="InterPro"/>
</dbReference>
<evidence type="ECO:0000259" key="1">
    <source>
        <dbReference type="PROSITE" id="PS50011"/>
    </source>
</evidence>
<keyword evidence="2" id="KW-0808">Transferase</keyword>
<gene>
    <name evidence="2" type="ORF">Ocin01_16541</name>
</gene>
<keyword evidence="2" id="KW-0418">Kinase</keyword>
<proteinExistence type="predicted"/>
<dbReference type="GO" id="GO:0004672">
    <property type="term" value="F:protein kinase activity"/>
    <property type="evidence" value="ECO:0007669"/>
    <property type="project" value="InterPro"/>
</dbReference>
<dbReference type="OMA" id="XTHRITI"/>
<dbReference type="Gene3D" id="1.10.510.10">
    <property type="entry name" value="Transferase(Phosphotransferase) domain 1"/>
    <property type="match status" value="1"/>
</dbReference>
<feature type="domain" description="Protein kinase" evidence="1">
    <location>
        <begin position="1"/>
        <end position="254"/>
    </location>
</feature>
<comment type="caution">
    <text evidence="2">The sequence shown here is derived from an EMBL/GenBank/DDBJ whole genome shotgun (WGS) entry which is preliminary data.</text>
</comment>
<dbReference type="AlphaFoldDB" id="A0A1D2MAY9"/>
<evidence type="ECO:0000313" key="2">
    <source>
        <dbReference type="EMBL" id="ODM90143.1"/>
    </source>
</evidence>
<protein>
    <submittedName>
        <fullName evidence="2">Serine/threonine-protein kinase 40</fullName>
    </submittedName>
</protein>
<dbReference type="STRING" id="48709.A0A1D2MAY9"/>
<sequence>MKTPSTKKIIIEKEPIAFSSSSWEKSQHSTKRAGEYLLGPKQGSSPVKCIQQYLARKDGTDEFYIIKMLTMKGASEKETMDDIQGKTLLHTEHSLSSLLKYEDGVVHEHGMFRSTIDETHCNDKGEIVTKEVTKLCLVLDCYMPHDFSPKYSHITNMQYYLICLGKHLTSDNDLLKDQRGSPAYISPDVIIGKPYLGKPSDMWALGVVLYTMVYGQFPFYDQSPTGLFRKIKTGEFQIPVYHTHILTFPKTGFS</sequence>